<feature type="domain" description="Rhodanese" evidence="4">
    <location>
        <begin position="2"/>
        <end position="61"/>
    </location>
</feature>
<evidence type="ECO:0000313" key="5">
    <source>
        <dbReference type="EMBL" id="OAH60683.1"/>
    </source>
</evidence>
<dbReference type="InterPro" id="IPR036873">
    <property type="entry name" value="Rhodanese-like_dom_sf"/>
</dbReference>
<gene>
    <name evidence="5" type="ORF">AWH49_02730</name>
</gene>
<dbReference type="PANTHER" id="PTHR43855">
    <property type="entry name" value="THIOSULFATE SULFURTRANSFERASE"/>
    <property type="match status" value="1"/>
</dbReference>
<comment type="caution">
    <text evidence="5">The sequence shown here is derived from an EMBL/GenBank/DDBJ whole genome shotgun (WGS) entry which is preliminary data.</text>
</comment>
<comment type="catalytic activity">
    <reaction evidence="3">
        <text>thiosulfate + hydrogen cyanide = thiocyanate + sulfite + 2 H(+)</text>
        <dbReference type="Rhea" id="RHEA:16881"/>
        <dbReference type="ChEBI" id="CHEBI:15378"/>
        <dbReference type="ChEBI" id="CHEBI:17359"/>
        <dbReference type="ChEBI" id="CHEBI:18022"/>
        <dbReference type="ChEBI" id="CHEBI:18407"/>
        <dbReference type="ChEBI" id="CHEBI:33542"/>
        <dbReference type="EC" id="2.8.1.1"/>
    </reaction>
</comment>
<dbReference type="InterPro" id="IPR051126">
    <property type="entry name" value="Thiosulfate_sulfurtransferase"/>
</dbReference>
<protein>
    <recommendedName>
        <fullName evidence="1">thiosulfate sulfurtransferase</fullName>
        <ecNumber evidence="1">2.8.1.1</ecNumber>
    </recommendedName>
</protein>
<dbReference type="PANTHER" id="PTHR43855:SF1">
    <property type="entry name" value="THIOSULFATE SULFURTRANSFERASE"/>
    <property type="match status" value="1"/>
</dbReference>
<dbReference type="AlphaFoldDB" id="A0A177L506"/>
<dbReference type="GO" id="GO:0004792">
    <property type="term" value="F:thiosulfate-cyanide sulfurtransferase activity"/>
    <property type="evidence" value="ECO:0007669"/>
    <property type="project" value="UniProtKB-EC"/>
</dbReference>
<evidence type="ECO:0000313" key="6">
    <source>
        <dbReference type="Proteomes" id="UP000076935"/>
    </source>
</evidence>
<evidence type="ECO:0000259" key="4">
    <source>
        <dbReference type="PROSITE" id="PS50206"/>
    </source>
</evidence>
<keyword evidence="2" id="KW-0677">Repeat</keyword>
<dbReference type="PROSITE" id="PS50206">
    <property type="entry name" value="RHODANESE_3"/>
    <property type="match status" value="1"/>
</dbReference>
<dbReference type="Gene3D" id="3.40.250.10">
    <property type="entry name" value="Rhodanese-like domain"/>
    <property type="match status" value="1"/>
</dbReference>
<evidence type="ECO:0000256" key="3">
    <source>
        <dbReference type="ARBA" id="ARBA00047549"/>
    </source>
</evidence>
<dbReference type="Proteomes" id="UP000076935">
    <property type="component" value="Unassembled WGS sequence"/>
</dbReference>
<dbReference type="EMBL" id="LQWY01000034">
    <property type="protein sequence ID" value="OAH60683.1"/>
    <property type="molecule type" value="Genomic_DNA"/>
</dbReference>
<dbReference type="SUPFAM" id="SSF52821">
    <property type="entry name" value="Rhodanese/Cell cycle control phosphatase"/>
    <property type="match status" value="1"/>
</dbReference>
<proteinExistence type="predicted"/>
<dbReference type="InterPro" id="IPR001763">
    <property type="entry name" value="Rhodanese-like_dom"/>
</dbReference>
<reference evidence="5 6" key="1">
    <citation type="submission" date="2016-01" db="EMBL/GenBank/DDBJ databases">
        <title>Investigation of taxonomic status of Bacillus aminovorans.</title>
        <authorList>
            <person name="Verma A."/>
            <person name="Pal Y."/>
            <person name="Krishnamurthi S."/>
        </authorList>
    </citation>
    <scope>NUCLEOTIDE SEQUENCE [LARGE SCALE GENOMIC DNA]</scope>
    <source>
        <strain evidence="5 6">DSM 1314</strain>
    </source>
</reference>
<evidence type="ECO:0000256" key="1">
    <source>
        <dbReference type="ARBA" id="ARBA00012245"/>
    </source>
</evidence>
<name>A0A177L506_9BACI</name>
<organism evidence="5 6">
    <name type="scientific">Domibacillus aminovorans</name>
    <dbReference type="NCBI Taxonomy" id="29332"/>
    <lineage>
        <taxon>Bacteria</taxon>
        <taxon>Bacillati</taxon>
        <taxon>Bacillota</taxon>
        <taxon>Bacilli</taxon>
        <taxon>Bacillales</taxon>
        <taxon>Bacillaceae</taxon>
        <taxon>Domibacillus</taxon>
    </lineage>
</organism>
<sequence>MKQKVESTGVLDPNKKVVTYCGSGIAATWNALVLNKLGKKDVTIYDGSMTEWATDPSLPLETGESTK</sequence>
<dbReference type="EC" id="2.8.1.1" evidence="1"/>
<accession>A0A177L506</accession>
<keyword evidence="6" id="KW-1185">Reference proteome</keyword>
<dbReference type="Pfam" id="PF00581">
    <property type="entry name" value="Rhodanese"/>
    <property type="match status" value="1"/>
</dbReference>
<evidence type="ECO:0000256" key="2">
    <source>
        <dbReference type="ARBA" id="ARBA00022737"/>
    </source>
</evidence>